<dbReference type="Proteomes" id="UP000188268">
    <property type="component" value="Unassembled WGS sequence"/>
</dbReference>
<dbReference type="GO" id="GO:0005634">
    <property type="term" value="C:nucleus"/>
    <property type="evidence" value="ECO:0007669"/>
    <property type="project" value="UniProtKB-SubCell"/>
</dbReference>
<dbReference type="CDD" id="cd14702">
    <property type="entry name" value="bZIP_plant_GBF1"/>
    <property type="match status" value="1"/>
</dbReference>
<evidence type="ECO:0000256" key="7">
    <source>
        <dbReference type="SAM" id="Coils"/>
    </source>
</evidence>
<evidence type="ECO:0000256" key="2">
    <source>
        <dbReference type="ARBA" id="ARBA00007163"/>
    </source>
</evidence>
<dbReference type="InterPro" id="IPR004827">
    <property type="entry name" value="bZIP"/>
</dbReference>
<sequence length="578" mass="64037">MDLERCYSSSLLASTPGDAAGDAEAVSTDRMEIEAAEILAALAHSKKQDAAAVAAEFAAKWGCKGKRVRRRVSSSSESPPSDVGLNPVDPVQLGSDLAEDRATLDQHQLQLAGTTVVIKSVEAEENAKPLNTSYTSTARFTSNGVVKFKQNVTEAEKETCRLYRMLSHKESDWEMIRERQILLGIVGMPEKDIWEDRKPDQLTGNDVFIKSVKDEQDAESVKESSTCASKYMSGGGGRSRQNLTEAEKEAKRLRRILANRESARQTIRRRQALCEQLTLKVADLTRENENLKRAKELALKEYKSQESANKDLKAQMAKAIKAEEKEATGEIKLSHQISGSSGNYPFFFYNNQHPFPPFCWPSIVQSSHTVQSQFGHQNNNVVPLSISPPTNGGFDSSHDHENSINVDGPKTPLYVVPYPWFFSLPDHGNGLHLQSSCGPKSIDEESTVNNRSSSVCSLKSSVVHEEKFNLSLPVEVEKEAYCSFESSPNNLTQVRPTPDGDGATYLEQENKTDHVAYSEGASVRACHSVGALPEENPESTKYLNKNVTDVTAAAEARKRRKELTKLKNQNGRQCRTRR</sequence>
<keyword evidence="4" id="KW-0238">DNA-binding</keyword>
<accession>A0A1R3IHX3</accession>
<keyword evidence="11" id="KW-1185">Reference proteome</keyword>
<evidence type="ECO:0000313" key="10">
    <source>
        <dbReference type="EMBL" id="OMO82153.1"/>
    </source>
</evidence>
<comment type="similarity">
    <text evidence="2">Belongs to the bZIP family.</text>
</comment>
<feature type="compositionally biased region" description="Polar residues" evidence="8">
    <location>
        <begin position="568"/>
        <end position="578"/>
    </location>
</feature>
<dbReference type="Pfam" id="PF00170">
    <property type="entry name" value="bZIP_1"/>
    <property type="match status" value="1"/>
</dbReference>
<name>A0A1R3IHX3_COCAP</name>
<dbReference type="InterPro" id="IPR045314">
    <property type="entry name" value="bZIP_plant_GBF1"/>
</dbReference>
<evidence type="ECO:0000259" key="9">
    <source>
        <dbReference type="PROSITE" id="PS50217"/>
    </source>
</evidence>
<feature type="domain" description="BZIP" evidence="9">
    <location>
        <begin position="249"/>
        <end position="312"/>
    </location>
</feature>
<feature type="region of interest" description="Disordered" evidence="8">
    <location>
        <begin position="553"/>
        <end position="578"/>
    </location>
</feature>
<dbReference type="STRING" id="210143.A0A1R3IHX3"/>
<dbReference type="EMBL" id="AWWV01010046">
    <property type="protein sequence ID" value="OMO82153.1"/>
    <property type="molecule type" value="Genomic_DNA"/>
</dbReference>
<evidence type="ECO:0000256" key="4">
    <source>
        <dbReference type="ARBA" id="ARBA00023125"/>
    </source>
</evidence>
<evidence type="ECO:0000313" key="11">
    <source>
        <dbReference type="Proteomes" id="UP000188268"/>
    </source>
</evidence>
<dbReference type="SMART" id="SM00338">
    <property type="entry name" value="BRLZ"/>
    <property type="match status" value="1"/>
</dbReference>
<keyword evidence="7" id="KW-0175">Coiled coil</keyword>
<reference evidence="10 11" key="1">
    <citation type="submission" date="2013-09" db="EMBL/GenBank/DDBJ databases">
        <title>Corchorus capsularis genome sequencing.</title>
        <authorList>
            <person name="Alam M."/>
            <person name="Haque M.S."/>
            <person name="Islam M.S."/>
            <person name="Emdad E.M."/>
            <person name="Islam M.M."/>
            <person name="Ahmed B."/>
            <person name="Halim A."/>
            <person name="Hossen Q.M.M."/>
            <person name="Hossain M.Z."/>
            <person name="Ahmed R."/>
            <person name="Khan M.M."/>
            <person name="Islam R."/>
            <person name="Rashid M.M."/>
            <person name="Khan S.A."/>
            <person name="Rahman M.S."/>
            <person name="Alam M."/>
        </authorList>
    </citation>
    <scope>NUCLEOTIDE SEQUENCE [LARGE SCALE GENOMIC DNA]</scope>
    <source>
        <strain evidence="11">cv. CVL-1</strain>
        <tissue evidence="10">Whole seedling</tissue>
    </source>
</reference>
<dbReference type="OrthoDB" id="1928614at2759"/>
<dbReference type="Gramene" id="OMO82153">
    <property type="protein sequence ID" value="OMO82153"/>
    <property type="gene ID" value="CCACVL1_12061"/>
</dbReference>
<keyword evidence="3" id="KW-0805">Transcription regulation</keyword>
<comment type="subcellular location">
    <subcellularLocation>
        <location evidence="1">Nucleus</location>
    </subcellularLocation>
</comment>
<protein>
    <recommendedName>
        <fullName evidence="9">BZIP domain-containing protein</fullName>
    </recommendedName>
</protein>
<dbReference type="PROSITE" id="PS50217">
    <property type="entry name" value="BZIP"/>
    <property type="match status" value="1"/>
</dbReference>
<keyword evidence="5" id="KW-0804">Transcription</keyword>
<dbReference type="GO" id="GO:0003700">
    <property type="term" value="F:DNA-binding transcription factor activity"/>
    <property type="evidence" value="ECO:0007669"/>
    <property type="project" value="InterPro"/>
</dbReference>
<dbReference type="OMA" id="CWPSIVQ"/>
<gene>
    <name evidence="10" type="ORF">CCACVL1_12061</name>
</gene>
<organism evidence="10 11">
    <name type="scientific">Corchorus capsularis</name>
    <name type="common">Jute</name>
    <dbReference type="NCBI Taxonomy" id="210143"/>
    <lineage>
        <taxon>Eukaryota</taxon>
        <taxon>Viridiplantae</taxon>
        <taxon>Streptophyta</taxon>
        <taxon>Embryophyta</taxon>
        <taxon>Tracheophyta</taxon>
        <taxon>Spermatophyta</taxon>
        <taxon>Magnoliopsida</taxon>
        <taxon>eudicotyledons</taxon>
        <taxon>Gunneridae</taxon>
        <taxon>Pentapetalae</taxon>
        <taxon>rosids</taxon>
        <taxon>malvids</taxon>
        <taxon>Malvales</taxon>
        <taxon>Malvaceae</taxon>
        <taxon>Grewioideae</taxon>
        <taxon>Apeibeae</taxon>
        <taxon>Corchorus</taxon>
    </lineage>
</organism>
<keyword evidence="6" id="KW-0539">Nucleus</keyword>
<evidence type="ECO:0000256" key="6">
    <source>
        <dbReference type="ARBA" id="ARBA00023242"/>
    </source>
</evidence>
<dbReference type="AlphaFoldDB" id="A0A1R3IHX3"/>
<dbReference type="PANTHER" id="PTHR45967:SF28">
    <property type="entry name" value="BASIC-LEUCINE ZIPPER (BZIP) TRANSCRIPTION FACTOR FAMILY PROTEIN"/>
    <property type="match status" value="1"/>
</dbReference>
<comment type="caution">
    <text evidence="10">The sequence shown here is derived from an EMBL/GenBank/DDBJ whole genome shotgun (WGS) entry which is preliminary data.</text>
</comment>
<evidence type="ECO:0000256" key="3">
    <source>
        <dbReference type="ARBA" id="ARBA00023015"/>
    </source>
</evidence>
<evidence type="ECO:0000256" key="8">
    <source>
        <dbReference type="SAM" id="MobiDB-lite"/>
    </source>
</evidence>
<proteinExistence type="inferred from homology"/>
<dbReference type="InterPro" id="IPR044827">
    <property type="entry name" value="GBF-like"/>
</dbReference>
<dbReference type="Gene3D" id="1.20.5.170">
    <property type="match status" value="1"/>
</dbReference>
<dbReference type="GO" id="GO:0043565">
    <property type="term" value="F:sequence-specific DNA binding"/>
    <property type="evidence" value="ECO:0007669"/>
    <property type="project" value="InterPro"/>
</dbReference>
<evidence type="ECO:0000256" key="5">
    <source>
        <dbReference type="ARBA" id="ARBA00023163"/>
    </source>
</evidence>
<feature type="coiled-coil region" evidence="7">
    <location>
        <begin position="243"/>
        <end position="322"/>
    </location>
</feature>
<dbReference type="PANTHER" id="PTHR45967">
    <property type="entry name" value="G-BOX-BINDING FACTOR 3-RELATED"/>
    <property type="match status" value="1"/>
</dbReference>
<feature type="region of interest" description="Disordered" evidence="8">
    <location>
        <begin position="68"/>
        <end position="91"/>
    </location>
</feature>
<evidence type="ECO:0000256" key="1">
    <source>
        <dbReference type="ARBA" id="ARBA00004123"/>
    </source>
</evidence>